<evidence type="ECO:0000256" key="3">
    <source>
        <dbReference type="ARBA" id="ARBA00012628"/>
    </source>
</evidence>
<comment type="function">
    <text evidence="8">This protease is used by the parasite for degradation of the host globin.</text>
</comment>
<dbReference type="AlphaFoldDB" id="A0ABD2PX55"/>
<dbReference type="InterPro" id="IPR046427">
    <property type="entry name" value="Legumain_prodom_sf"/>
</dbReference>
<dbReference type="PANTHER" id="PTHR12000">
    <property type="entry name" value="HEMOGLOBINASE FAMILY MEMBER"/>
    <property type="match status" value="1"/>
</dbReference>
<comment type="catalytic activity">
    <reaction evidence="1">
        <text>Hydrolysis of proteins and small molecule substrates at -Asn-|-Xaa- bonds.</text>
        <dbReference type="EC" id="3.4.22.34"/>
    </reaction>
</comment>
<dbReference type="FunFam" id="3.40.50.1460:FF:000006">
    <property type="entry name" value="Legumain"/>
    <property type="match status" value="1"/>
</dbReference>
<proteinExistence type="inferred from homology"/>
<evidence type="ECO:0000256" key="11">
    <source>
        <dbReference type="SAM" id="MobiDB-lite"/>
    </source>
</evidence>
<evidence type="ECO:0000313" key="14">
    <source>
        <dbReference type="Proteomes" id="UP001626550"/>
    </source>
</evidence>
<feature type="active site" evidence="10">
    <location>
        <position position="176"/>
    </location>
</feature>
<name>A0ABD2PX55_9PLAT</name>
<dbReference type="PANTHER" id="PTHR12000:SF42">
    <property type="entry name" value="LEGUMAIN"/>
    <property type="match status" value="1"/>
</dbReference>
<evidence type="ECO:0000256" key="10">
    <source>
        <dbReference type="PIRSR" id="PIRSR019663-1"/>
    </source>
</evidence>
<dbReference type="InterPro" id="IPR001096">
    <property type="entry name" value="Peptidase_C13"/>
</dbReference>
<organism evidence="13 14">
    <name type="scientific">Cichlidogyrus casuarinus</name>
    <dbReference type="NCBI Taxonomy" id="1844966"/>
    <lineage>
        <taxon>Eukaryota</taxon>
        <taxon>Metazoa</taxon>
        <taxon>Spiralia</taxon>
        <taxon>Lophotrochozoa</taxon>
        <taxon>Platyhelminthes</taxon>
        <taxon>Monogenea</taxon>
        <taxon>Monopisthocotylea</taxon>
        <taxon>Dactylogyridea</taxon>
        <taxon>Ancyrocephalidae</taxon>
        <taxon>Cichlidogyrus</taxon>
    </lineage>
</organism>
<keyword evidence="5 12" id="KW-0732">Signal</keyword>
<evidence type="ECO:0000256" key="9">
    <source>
        <dbReference type="ARBA" id="ARBA00069042"/>
    </source>
</evidence>
<feature type="region of interest" description="Disordered" evidence="11">
    <location>
        <begin position="322"/>
        <end position="344"/>
    </location>
</feature>
<feature type="active site" description="Nucleophile" evidence="10">
    <location>
        <position position="217"/>
    </location>
</feature>
<keyword evidence="14" id="KW-1185">Reference proteome</keyword>
<sequence length="494" mass="57375">MNKFNFIFVVFTLLVSFGDCSIVSSSLGRRLWIQNRLDFVKEKPASSFDRFLHHQMENNWAVLVAGSCGWGNYRHQADIAHAYQILVNHHFHRDKIILMMCDDVANDSLNPFPGKLFNNYSRIDVYEGIQIDYRGTQVSAVNFLKLMRGDQDLKRRGYKVLESKQDDHVFLFFTDHGSEGLIAFSNDELYAEDLRLLLHDLSDRKKFSQLVFYIEACESGSMFNYVVPNSVFATTAAMGSEPSYACFCDDDTIGTCLGDSYSVNWMNDTETVRITVQPQNSIQLSALHSLHERSLKDQFLAVKRATDKSHVQQFGDVHISGEDLDQFEGKDNSESDTDYGAKPNEIARPPPDQVDARMAHLVPHQWTLRHSSDPEARKRAETEIELYNLYEHHIDGLMTWIRKRAIMALSKNNNDQLVFGWFVQKNRRQRNAPEIERCYKIISQTFFDNCFRIQKYPMLARHMYKLKNLCMLQWSFDQYVQNVDLQKLIQDTCK</sequence>
<protein>
    <recommendedName>
        <fullName evidence="9">Hemoglobinase</fullName>
        <ecNumber evidence="3">3.4.22.34</ecNumber>
    </recommendedName>
</protein>
<feature type="chain" id="PRO_5044851789" description="Hemoglobinase" evidence="12">
    <location>
        <begin position="21"/>
        <end position="494"/>
    </location>
</feature>
<feature type="signal peptide" evidence="12">
    <location>
        <begin position="1"/>
        <end position="20"/>
    </location>
</feature>
<evidence type="ECO:0000256" key="6">
    <source>
        <dbReference type="ARBA" id="ARBA00022801"/>
    </source>
</evidence>
<dbReference type="GO" id="GO:0004197">
    <property type="term" value="F:cysteine-type endopeptidase activity"/>
    <property type="evidence" value="ECO:0007669"/>
    <property type="project" value="UniProtKB-EC"/>
</dbReference>
<evidence type="ECO:0000256" key="12">
    <source>
        <dbReference type="SAM" id="SignalP"/>
    </source>
</evidence>
<dbReference type="EC" id="3.4.22.34" evidence="3"/>
<gene>
    <name evidence="13" type="ORF">Ciccas_011021</name>
</gene>
<dbReference type="GO" id="GO:0006508">
    <property type="term" value="P:proteolysis"/>
    <property type="evidence" value="ECO:0007669"/>
    <property type="project" value="UniProtKB-KW"/>
</dbReference>
<dbReference type="Gene3D" id="3.40.50.1460">
    <property type="match status" value="1"/>
</dbReference>
<keyword evidence="6" id="KW-0378">Hydrolase</keyword>
<evidence type="ECO:0000256" key="4">
    <source>
        <dbReference type="ARBA" id="ARBA00022670"/>
    </source>
</evidence>
<evidence type="ECO:0000256" key="1">
    <source>
        <dbReference type="ARBA" id="ARBA00000810"/>
    </source>
</evidence>
<dbReference type="Proteomes" id="UP001626550">
    <property type="component" value="Unassembled WGS sequence"/>
</dbReference>
<evidence type="ECO:0000256" key="8">
    <source>
        <dbReference type="ARBA" id="ARBA00055993"/>
    </source>
</evidence>
<keyword evidence="4" id="KW-0645">Protease</keyword>
<dbReference type="InterPro" id="IPR048501">
    <property type="entry name" value="Legum_prodom"/>
</dbReference>
<dbReference type="CDD" id="cd21115">
    <property type="entry name" value="legumain_C"/>
    <property type="match status" value="1"/>
</dbReference>
<keyword evidence="7" id="KW-0788">Thiol protease</keyword>
<dbReference type="PRINTS" id="PR00776">
    <property type="entry name" value="HEMOGLOBNASE"/>
</dbReference>
<evidence type="ECO:0000313" key="13">
    <source>
        <dbReference type="EMBL" id="KAL3310416.1"/>
    </source>
</evidence>
<evidence type="ECO:0000256" key="5">
    <source>
        <dbReference type="ARBA" id="ARBA00022729"/>
    </source>
</evidence>
<reference evidence="13 14" key="1">
    <citation type="submission" date="2024-11" db="EMBL/GenBank/DDBJ databases">
        <title>Adaptive evolution of stress response genes in parasites aligns with host niche diversity.</title>
        <authorList>
            <person name="Hahn C."/>
            <person name="Resl P."/>
        </authorList>
    </citation>
    <scope>NUCLEOTIDE SEQUENCE [LARGE SCALE GENOMIC DNA]</scope>
    <source>
        <strain evidence="13">EGGRZ-B1_66</strain>
        <tissue evidence="13">Body</tissue>
    </source>
</reference>
<dbReference type="Gene3D" id="1.10.132.130">
    <property type="match status" value="1"/>
</dbReference>
<dbReference type="PIRSF" id="PIRSF019663">
    <property type="entry name" value="Legumain"/>
    <property type="match status" value="1"/>
</dbReference>
<dbReference type="Pfam" id="PF01650">
    <property type="entry name" value="Peptidase_C13"/>
    <property type="match status" value="1"/>
</dbReference>
<accession>A0ABD2PX55</accession>
<evidence type="ECO:0000256" key="2">
    <source>
        <dbReference type="ARBA" id="ARBA00009941"/>
    </source>
</evidence>
<comment type="similarity">
    <text evidence="2">Belongs to the peptidase C13 family.</text>
</comment>
<comment type="caution">
    <text evidence="13">The sequence shown here is derived from an EMBL/GenBank/DDBJ whole genome shotgun (WGS) entry which is preliminary data.</text>
</comment>
<dbReference type="EMBL" id="JBJKFK010002973">
    <property type="protein sequence ID" value="KAL3310416.1"/>
    <property type="molecule type" value="Genomic_DNA"/>
</dbReference>
<evidence type="ECO:0000256" key="7">
    <source>
        <dbReference type="ARBA" id="ARBA00022807"/>
    </source>
</evidence>